<dbReference type="CDD" id="cd01650">
    <property type="entry name" value="RT_nLTR_like"/>
    <property type="match status" value="1"/>
</dbReference>
<dbReference type="SUPFAM" id="SSF56672">
    <property type="entry name" value="DNA/RNA polymerases"/>
    <property type="match status" value="1"/>
</dbReference>
<dbReference type="Pfam" id="PF03221">
    <property type="entry name" value="HTH_Tnp_Tc5"/>
    <property type="match status" value="1"/>
</dbReference>
<dbReference type="GO" id="GO:0003677">
    <property type="term" value="F:DNA binding"/>
    <property type="evidence" value="ECO:0007669"/>
    <property type="project" value="UniProtKB-KW"/>
</dbReference>
<gene>
    <name evidence="7" type="ORF">TBRA_LOCUS14088</name>
</gene>
<feature type="region of interest" description="Disordered" evidence="4">
    <location>
        <begin position="81"/>
        <end position="134"/>
    </location>
</feature>
<feature type="domain" description="HTH CENPB-type" evidence="6">
    <location>
        <begin position="1401"/>
        <end position="1472"/>
    </location>
</feature>
<accession>A0A6H5J2A8</accession>
<dbReference type="GO" id="GO:0071897">
    <property type="term" value="P:DNA biosynthetic process"/>
    <property type="evidence" value="ECO:0007669"/>
    <property type="project" value="UniProtKB-ARBA"/>
</dbReference>
<sequence>MPTRTTFLVVLCRSATSTYIWSRRSSQPLTPRMRRTFADADVVDKKKCLRPRSTLKPSRGNFQDLDEDDVVDEGVIEDTDLYTGEDDYEDSDEGDSDGGKSRSRRMPKVGRRVVKENRDGHDVSKATKEMSDVEDAVRSGDESLHSITAMQALLDKSRLKLLRKQQLLKGRKRTKPEKPLNERALILGYFGIPPASDVEEEEAKRKKEEKKKAEERKKAEKIKEEQEKLRQLQMERQFKKYEFRWDLKKVPIKVSTLEWPEVFDDRSSSKGIKFGGGSHVGANLKSITMASQGVATSTTSSLDPDLEGVMDLKTIAMASQDSGVASCRSFSSDQDSGAETASTVIAMASQDPTVASRRSSLSDQDTEAKTTLTSTVKCRYGFKRAGTLNGRTSVPEQLQRSLAPYHKSRFTLFTSVLKYETINYTKCPSNQDFEETTVSRIMATSQGSRMVFIKSIPSDRSLEGGMDLKSIAMASQDSGVHLNSILTACPNSQAMFVVSNPSRRKTRVFGAYEDYVVRVCIMSSLLNVSAVAYDYCYAYEDYIFSSVMSLGDFDLHLESSLLPASDTEDEEDFADADVVDKKKCLRPRSTLKPSRGNFQDLDEDDVVDEGVIEDTDLYTGEDDYEDSDEGDSDGGKSRSRRMPKVGRRVVKENRDGHDVSKATKEMSDVEDAVRSGDESLHSITAMQALLDKSRLKLLRKQQLLKGRKRTKPEKPLNERALILGYFGIPPASDVEEEEAKRKKEEKKKAEERKKAEKIKEEQEKLRQLQMERQFKKYEFRWDLKKVPIKVSTLEWPEVFDDRSSSKGIKFGGGSHVGANLKSITMASQGVATSTTSSLDPDLEGVMDLKTIAMASQDSGVASCRSFSSDQDSGAETASTVIAMASQDQTVASRRSSLSDQDTEAKTTLTSTVKCRYGFKRAGTLNGRTSVPEQLQRSLAPYHKSRFTLFTCVLKYETINYTKCPSNQDFEETTVSRIMATSQGSRMVFIKSIPSDRSLEGGMDLKSIAMASQDSGVHLNSILTACPNSQAMFVVSNPSRRKTRVFGAYEDYVETRNQWVIHCSTQPDPVKQELVGDGEEAVTDLVTLNTKLLQTRQANVPEFPYDVTGVRTFLKNGRSFQRVDHLKRFEMLRNCFIKRRYLTEVERRFAELNEDHQIKMLDGIRAIHRLDFNSQIRKNCSQWWERQLHKLALAYNNFSGTAGKWKSSMWVFLKIPNLFLVYLPFCLSFPQVTKILNNLTGFQIFVYIDALIYEGIKRKAMVLSDMRERLLQKKSQSCYCPILKSLIGSLDEEHGYPTGKPMRPVVRDYLILITTRRRPCRLLFQWVSSLNISILLPVNMSGPRKLKCLSIGEKFNLIKELEKGQLSKKEVAKKFDIKPSTLSGILKNKEDVLKAFETESPNRKRKRGAEYDDIEEALIVWFEQARQNNIPISGPIIQEKALSYAKLFNNDQFQASDGWLNNFKKRHGIVFRKLCGESADVSNDICDEWKSKLSTITSAYKPDEIYNADETDIESDGKPTNINILHAIRMIDKSWRKVKKETIVNCFLKSVVHLLITKKDMTRNVLTNMMRTMRRQVLLRNKMFSTSVGSQSVLCPKAQQYSLGYYSRIHEKRHISKTFINIMSGYFLIHDDYRFMYPEAFENIEKQFSTVIDNIVSISENVQEWTLLESISDSDPLENDNSVKDNETQIVDDNKVEDPATNSTNKPPTIFVSDSLIPEHQFGFRSKHATTEQVNRLTAEIRIAFENKLYCNAVFLDVSQAFDRVWHKGLIFKLKALLPTKLSSLLESYLCNRTFQVKIGDSLTDPYPCEGGVPQGSVLGPTLYLLFTADFPAAQNVFIATFADDTAVLTSSSCHNEASSSLQTHLDKVSEWCDNWRLKTNETKSNHITFTLRKSTCPTIYFKGASIPQVDQVKYLGMHLDRRLTWRPHIWAKRKQLGLQLRKMNWLLGPKSQLSLDNKILLYLTILKPIWSYGIQLWGTASTLNIEILERFQSKTLRCLVQAPWYIRNEQICRELKIDSVKSEIRRFHTRYKTRLKNPPNQLAKELLTRNTCCNSRLKKYKFDL</sequence>
<comment type="subcellular location">
    <subcellularLocation>
        <location evidence="1">Nucleus</location>
    </subcellularLocation>
</comment>
<proteinExistence type="predicted"/>
<feature type="compositionally biased region" description="Basic and acidic residues" evidence="4">
    <location>
        <begin position="1680"/>
        <end position="1697"/>
    </location>
</feature>
<dbReference type="InterPro" id="IPR000477">
    <property type="entry name" value="RT_dom"/>
</dbReference>
<dbReference type="SUPFAM" id="SSF46689">
    <property type="entry name" value="Homeodomain-like"/>
    <property type="match status" value="2"/>
</dbReference>
<dbReference type="PROSITE" id="PS50878">
    <property type="entry name" value="RT_POL"/>
    <property type="match status" value="1"/>
</dbReference>
<feature type="compositionally biased region" description="Basic residues" evidence="4">
    <location>
        <begin position="101"/>
        <end position="112"/>
    </location>
</feature>
<evidence type="ECO:0000256" key="2">
    <source>
        <dbReference type="ARBA" id="ARBA00023125"/>
    </source>
</evidence>
<dbReference type="Proteomes" id="UP000479190">
    <property type="component" value="Unassembled WGS sequence"/>
</dbReference>
<dbReference type="OrthoDB" id="8111264at2759"/>
<evidence type="ECO:0000256" key="3">
    <source>
        <dbReference type="ARBA" id="ARBA00023242"/>
    </source>
</evidence>
<feature type="region of interest" description="Disordered" evidence="4">
    <location>
        <begin position="733"/>
        <end position="756"/>
    </location>
</feature>
<dbReference type="InterPro" id="IPR009057">
    <property type="entry name" value="Homeodomain-like_sf"/>
</dbReference>
<feature type="compositionally biased region" description="Basic residues" evidence="4">
    <location>
        <begin position="637"/>
        <end position="648"/>
    </location>
</feature>
<evidence type="ECO:0000256" key="1">
    <source>
        <dbReference type="ARBA" id="ARBA00004123"/>
    </source>
</evidence>
<keyword evidence="3" id="KW-0539">Nucleus</keyword>
<dbReference type="Pfam" id="PF00078">
    <property type="entry name" value="RVT_1"/>
    <property type="match status" value="1"/>
</dbReference>
<feature type="domain" description="Reverse transcriptase" evidence="5">
    <location>
        <begin position="1535"/>
        <end position="1919"/>
    </location>
</feature>
<reference evidence="7 8" key="1">
    <citation type="submission" date="2020-02" db="EMBL/GenBank/DDBJ databases">
        <authorList>
            <person name="Ferguson B K."/>
        </authorList>
    </citation>
    <scope>NUCLEOTIDE SEQUENCE [LARGE SCALE GENOMIC DNA]</scope>
</reference>
<evidence type="ECO:0000313" key="7">
    <source>
        <dbReference type="EMBL" id="CAB0042470.1"/>
    </source>
</evidence>
<evidence type="ECO:0000256" key="4">
    <source>
        <dbReference type="SAM" id="MobiDB-lite"/>
    </source>
</evidence>
<feature type="compositionally biased region" description="Polar residues" evidence="4">
    <location>
        <begin position="350"/>
        <end position="368"/>
    </location>
</feature>
<feature type="compositionally biased region" description="Acidic residues" evidence="4">
    <location>
        <begin position="617"/>
        <end position="632"/>
    </location>
</feature>
<dbReference type="InterPro" id="IPR007889">
    <property type="entry name" value="HTH_Psq"/>
</dbReference>
<feature type="compositionally biased region" description="Basic and acidic residues" evidence="4">
    <location>
        <begin position="649"/>
        <end position="670"/>
    </location>
</feature>
<feature type="region of interest" description="Disordered" evidence="4">
    <location>
        <begin position="197"/>
        <end position="220"/>
    </location>
</feature>
<keyword evidence="8" id="KW-1185">Reference proteome</keyword>
<feature type="region of interest" description="Disordered" evidence="4">
    <location>
        <begin position="347"/>
        <end position="368"/>
    </location>
</feature>
<feature type="compositionally biased region" description="Basic and acidic residues" evidence="4">
    <location>
        <begin position="202"/>
        <end position="220"/>
    </location>
</feature>
<dbReference type="InterPro" id="IPR006600">
    <property type="entry name" value="HTH_CenpB_DNA-bd_dom"/>
</dbReference>
<feature type="compositionally biased region" description="Basic and acidic residues" evidence="4">
    <location>
        <begin position="113"/>
        <end position="134"/>
    </location>
</feature>
<name>A0A6H5J2A8_9HYME</name>
<evidence type="ECO:0000313" key="8">
    <source>
        <dbReference type="Proteomes" id="UP000479190"/>
    </source>
</evidence>
<dbReference type="PANTHER" id="PTHR33332">
    <property type="entry name" value="REVERSE TRANSCRIPTASE DOMAIN-CONTAINING PROTEIN"/>
    <property type="match status" value="1"/>
</dbReference>
<feature type="compositionally biased region" description="Basic and acidic residues" evidence="4">
    <location>
        <begin position="738"/>
        <end position="756"/>
    </location>
</feature>
<feature type="region of interest" description="Disordered" evidence="4">
    <location>
        <begin position="1675"/>
        <end position="1703"/>
    </location>
</feature>
<protein>
    <submittedName>
        <fullName evidence="7">Uncharacterized protein</fullName>
    </submittedName>
</protein>
<feature type="compositionally biased region" description="Acidic residues" evidence="4">
    <location>
        <begin position="81"/>
        <end position="96"/>
    </location>
</feature>
<dbReference type="SMART" id="SM00674">
    <property type="entry name" value="CENPB"/>
    <property type="match status" value="1"/>
</dbReference>
<dbReference type="Gene3D" id="1.10.10.60">
    <property type="entry name" value="Homeodomain-like"/>
    <property type="match status" value="2"/>
</dbReference>
<evidence type="ECO:0000259" key="5">
    <source>
        <dbReference type="PROSITE" id="PS50878"/>
    </source>
</evidence>
<evidence type="ECO:0000259" key="6">
    <source>
        <dbReference type="PROSITE" id="PS51253"/>
    </source>
</evidence>
<dbReference type="Pfam" id="PF04218">
    <property type="entry name" value="CENP-B_N"/>
    <property type="match status" value="1"/>
</dbReference>
<dbReference type="EMBL" id="CADCXV010001197">
    <property type="protein sequence ID" value="CAB0042470.1"/>
    <property type="molecule type" value="Genomic_DNA"/>
</dbReference>
<dbReference type="InterPro" id="IPR043502">
    <property type="entry name" value="DNA/RNA_pol_sf"/>
</dbReference>
<keyword evidence="2" id="KW-0238">DNA-binding</keyword>
<dbReference type="GO" id="GO:0005634">
    <property type="term" value="C:nucleus"/>
    <property type="evidence" value="ECO:0007669"/>
    <property type="project" value="UniProtKB-SubCell"/>
</dbReference>
<feature type="region of interest" description="Disordered" evidence="4">
    <location>
        <begin position="617"/>
        <end position="670"/>
    </location>
</feature>
<dbReference type="PROSITE" id="PS51253">
    <property type="entry name" value="HTH_CENPB"/>
    <property type="match status" value="1"/>
</dbReference>
<organism evidence="7 8">
    <name type="scientific">Trichogramma brassicae</name>
    <dbReference type="NCBI Taxonomy" id="86971"/>
    <lineage>
        <taxon>Eukaryota</taxon>
        <taxon>Metazoa</taxon>
        <taxon>Ecdysozoa</taxon>
        <taxon>Arthropoda</taxon>
        <taxon>Hexapoda</taxon>
        <taxon>Insecta</taxon>
        <taxon>Pterygota</taxon>
        <taxon>Neoptera</taxon>
        <taxon>Endopterygota</taxon>
        <taxon>Hymenoptera</taxon>
        <taxon>Apocrita</taxon>
        <taxon>Proctotrupomorpha</taxon>
        <taxon>Chalcidoidea</taxon>
        <taxon>Trichogrammatidae</taxon>
        <taxon>Trichogramma</taxon>
    </lineage>
</organism>